<sequence length="402" mass="46533">MDKKQKEFREGKESVRKMMEEEAEVRRKALYRRVMPKKKGILDMLEVMTKDELDDIRYNLGVKGASKLRKAELAKRLAVEAVRFAQHWFPSINEEEYECFRHLLDHGGQTAEFRDDDERLDYLRALGLVSCGNQDGKLIWYMPKEICEEFRKLDSGTFRSLAELNTETARLAAGCLFFYGYMDYDTLYEKVMSYLDDAQREQISFMDFVGILLNASCWQTTLTATPYGAMYYTLIDPDQLEKERARRDNLDFAPLTYGEVYDAGEADYIRDTPAYKELARFFMEEYSCDVLEAADLVGEVLILLQNDNDIQEAADFLEELGFMKGKRRCEAAVSLLIAFYHTTRLWSLKGHTPEELFAADSSGGGRVIPFDQVRRQKVGRNDPCPCGSGKKYKNCCLRREEQ</sequence>
<evidence type="ECO:0000313" key="1">
    <source>
        <dbReference type="EMBL" id="MSV25767.1"/>
    </source>
</evidence>
<keyword evidence="2" id="KW-1185">Reference proteome</keyword>
<dbReference type="InterPro" id="IPR004027">
    <property type="entry name" value="SEC_C_motif"/>
</dbReference>
<dbReference type="AlphaFoldDB" id="A0A6I2UX57"/>
<dbReference type="Proteomes" id="UP000430222">
    <property type="component" value="Unassembled WGS sequence"/>
</dbReference>
<organism evidence="1 2">
    <name type="scientific">Selenomonas montiformis</name>
    <dbReference type="NCBI Taxonomy" id="2652285"/>
    <lineage>
        <taxon>Bacteria</taxon>
        <taxon>Bacillati</taxon>
        <taxon>Bacillota</taxon>
        <taxon>Negativicutes</taxon>
        <taxon>Selenomonadales</taxon>
        <taxon>Selenomonadaceae</taxon>
        <taxon>Selenomonas</taxon>
    </lineage>
</organism>
<dbReference type="Gene3D" id="3.10.450.50">
    <property type="match status" value="1"/>
</dbReference>
<accession>A0A6I2UX57</accession>
<gene>
    <name evidence="1" type="ORF">FYJ78_11470</name>
</gene>
<dbReference type="Pfam" id="PF02810">
    <property type="entry name" value="SEC-C"/>
    <property type="match status" value="1"/>
</dbReference>
<comment type="caution">
    <text evidence="1">The sequence shown here is derived from an EMBL/GenBank/DDBJ whole genome shotgun (WGS) entry which is preliminary data.</text>
</comment>
<dbReference type="PANTHER" id="PTHR33747">
    <property type="entry name" value="UPF0225 PROTEIN SCO1677"/>
    <property type="match status" value="1"/>
</dbReference>
<protein>
    <submittedName>
        <fullName evidence="1">Zinc chelation protein SecC</fullName>
    </submittedName>
</protein>
<evidence type="ECO:0000313" key="2">
    <source>
        <dbReference type="Proteomes" id="UP000430222"/>
    </source>
</evidence>
<dbReference type="EMBL" id="VUNL01000015">
    <property type="protein sequence ID" value="MSV25767.1"/>
    <property type="molecule type" value="Genomic_DNA"/>
</dbReference>
<name>A0A6I2UX57_9FIRM</name>
<dbReference type="RefSeq" id="WP_154621531.1">
    <property type="nucleotide sequence ID" value="NZ_JBQHVT010000004.1"/>
</dbReference>
<reference evidence="1 2" key="1">
    <citation type="submission" date="2019-08" db="EMBL/GenBank/DDBJ databases">
        <title>In-depth cultivation of the pig gut microbiome towards novel bacterial diversity and tailored functional studies.</title>
        <authorList>
            <person name="Wylensek D."/>
            <person name="Hitch T.C.A."/>
            <person name="Clavel T."/>
        </authorList>
    </citation>
    <scope>NUCLEOTIDE SEQUENCE [LARGE SCALE GENOMIC DNA]</scope>
    <source>
        <strain evidence="2">WCA-380-WT-3B3</strain>
    </source>
</reference>
<proteinExistence type="predicted"/>
<dbReference type="SUPFAM" id="SSF103642">
    <property type="entry name" value="Sec-C motif"/>
    <property type="match status" value="1"/>
</dbReference>
<dbReference type="PANTHER" id="PTHR33747:SF1">
    <property type="entry name" value="ADENYLATE CYCLASE-ASSOCIATED CAP C-TERMINAL DOMAIN-CONTAINING PROTEIN"/>
    <property type="match status" value="1"/>
</dbReference>